<dbReference type="EMBL" id="CYHE01000002">
    <property type="protein sequence ID" value="CUA92707.1"/>
    <property type="molecule type" value="Genomic_DNA"/>
</dbReference>
<keyword evidence="2" id="KW-0012">Acyltransferase</keyword>
<dbReference type="PROSITE" id="PS51186">
    <property type="entry name" value="GNAT"/>
    <property type="match status" value="1"/>
</dbReference>
<evidence type="ECO:0000313" key="5">
    <source>
        <dbReference type="Proteomes" id="UP000183900"/>
    </source>
</evidence>
<reference evidence="5" key="1">
    <citation type="submission" date="2015-08" db="EMBL/GenBank/DDBJ databases">
        <authorList>
            <person name="Varghese N."/>
        </authorList>
    </citation>
    <scope>NUCLEOTIDE SEQUENCE [LARGE SCALE GENOMIC DNA]</scope>
    <source>
        <strain evidence="5">DSM 23407</strain>
    </source>
</reference>
<evidence type="ECO:0000256" key="2">
    <source>
        <dbReference type="ARBA" id="ARBA00023315"/>
    </source>
</evidence>
<name>A0A0K6HNU9_9HYPH</name>
<protein>
    <submittedName>
        <fullName evidence="4">Acetyltransferase (GNAT) family</fullName>
    </submittedName>
</protein>
<dbReference type="SUPFAM" id="SSF55729">
    <property type="entry name" value="Acyl-CoA N-acyltransferases (Nat)"/>
    <property type="match status" value="1"/>
</dbReference>
<dbReference type="PANTHER" id="PTHR43877">
    <property type="entry name" value="AMINOALKYLPHOSPHONATE N-ACETYLTRANSFERASE-RELATED-RELATED"/>
    <property type="match status" value="1"/>
</dbReference>
<keyword evidence="5" id="KW-1185">Reference proteome</keyword>
<proteinExistence type="predicted"/>
<accession>A0A0K6HNU9</accession>
<organism evidence="4 5">
    <name type="scientific">Pannonibacter indicus</name>
    <dbReference type="NCBI Taxonomy" id="466044"/>
    <lineage>
        <taxon>Bacteria</taxon>
        <taxon>Pseudomonadati</taxon>
        <taxon>Pseudomonadota</taxon>
        <taxon>Alphaproteobacteria</taxon>
        <taxon>Hyphomicrobiales</taxon>
        <taxon>Stappiaceae</taxon>
        <taxon>Pannonibacter</taxon>
    </lineage>
</organism>
<feature type="domain" description="N-acetyltransferase" evidence="3">
    <location>
        <begin position="6"/>
        <end position="179"/>
    </location>
</feature>
<dbReference type="InterPro" id="IPR016181">
    <property type="entry name" value="Acyl_CoA_acyltransferase"/>
</dbReference>
<dbReference type="RefSeq" id="WP_055454404.1">
    <property type="nucleotide sequence ID" value="NZ_CYHE01000002.1"/>
</dbReference>
<evidence type="ECO:0000259" key="3">
    <source>
        <dbReference type="PROSITE" id="PS51186"/>
    </source>
</evidence>
<evidence type="ECO:0000313" key="4">
    <source>
        <dbReference type="EMBL" id="CUA92707.1"/>
    </source>
</evidence>
<dbReference type="InterPro" id="IPR000182">
    <property type="entry name" value="GNAT_dom"/>
</dbReference>
<dbReference type="AlphaFoldDB" id="A0A0K6HNU9"/>
<dbReference type="GO" id="GO:0016747">
    <property type="term" value="F:acyltransferase activity, transferring groups other than amino-acyl groups"/>
    <property type="evidence" value="ECO:0007669"/>
    <property type="project" value="InterPro"/>
</dbReference>
<dbReference type="InterPro" id="IPR050832">
    <property type="entry name" value="Bact_Acetyltransf"/>
</dbReference>
<dbReference type="CDD" id="cd04301">
    <property type="entry name" value="NAT_SF"/>
    <property type="match status" value="1"/>
</dbReference>
<dbReference type="Gene3D" id="3.40.630.30">
    <property type="match status" value="1"/>
</dbReference>
<dbReference type="Proteomes" id="UP000183900">
    <property type="component" value="Unassembled WGS sequence"/>
</dbReference>
<keyword evidence="1 4" id="KW-0808">Transferase</keyword>
<gene>
    <name evidence="4" type="ORF">Ga0061067_10281</name>
</gene>
<evidence type="ECO:0000256" key="1">
    <source>
        <dbReference type="ARBA" id="ARBA00022679"/>
    </source>
</evidence>
<dbReference type="Pfam" id="PF00583">
    <property type="entry name" value="Acetyltransf_1"/>
    <property type="match status" value="1"/>
</dbReference>
<sequence>MSGITLDLRRSPAQLDDACLDGLADVLLGCVSGGASVSFVEPFTRQDARRFFEQKVAPSVASGDSDLLLAVVEGRIAGTVQLACGTPPNQPHRADVRKLLVHPDFRRRGIAEALMREVERLAHERGRSLITLDTREGDSAERLYLKLGYQILGRIPAYANHPQSGEPEGCTFFYKVLASPGA</sequence>